<organism evidence="1 2">
    <name type="scientific">uncultured phage cr111_1</name>
    <dbReference type="NCBI Taxonomy" id="2772071"/>
    <lineage>
        <taxon>Viruses</taxon>
        <taxon>Duplodnaviria</taxon>
        <taxon>Heunggongvirae</taxon>
        <taxon>Uroviricota</taxon>
        <taxon>Caudoviricetes</taxon>
        <taxon>Crassvirales</taxon>
        <taxon>Steigviridae</taxon>
        <taxon>Asinivirinae</taxon>
        <taxon>Lahndsivirus</taxon>
        <taxon>Lahndsivirus rarus</taxon>
    </lineage>
</organism>
<dbReference type="EMBL" id="MT774387">
    <property type="protein sequence ID" value="QOR59122.1"/>
    <property type="molecule type" value="Genomic_DNA"/>
</dbReference>
<keyword evidence="2" id="KW-1185">Reference proteome</keyword>
<dbReference type="KEGG" id="vg:65129643"/>
<accession>A0A7M1RYX3</accession>
<sequence length="123" mass="13888">MFTRQDILEIAKKLKLISIRDSEFEKKESLDESDEVSILRKMPDETYSNYRIGFKKAIEEHSTKVEVVQETGNSTEKVMSQDAVTRALLEKVGSGTIKGVEVVYGTAPSQIDNILYIELAETN</sequence>
<proteinExistence type="predicted"/>
<reference evidence="1 2" key="1">
    <citation type="submission" date="2020-07" db="EMBL/GenBank/DDBJ databases">
        <title>Taxonomic proposal: Crassvirales, a new order of highly abundant and diverse bacterial viruses.</title>
        <authorList>
            <person name="Shkoporov A.N."/>
            <person name="Stockdale S.R."/>
            <person name="Guerin E."/>
            <person name="Ross R.P."/>
            <person name="Hill C."/>
        </authorList>
    </citation>
    <scope>NUCLEOTIDE SEQUENCE [LARGE SCALE GENOMIC DNA]</scope>
</reference>
<evidence type="ECO:0000313" key="1">
    <source>
        <dbReference type="EMBL" id="QOR59122.1"/>
    </source>
</evidence>
<dbReference type="Proteomes" id="UP000594132">
    <property type="component" value="Segment"/>
</dbReference>
<dbReference type="RefSeq" id="YP_010111280.1">
    <property type="nucleotide sequence ID" value="NC_055880.1"/>
</dbReference>
<name>A0A7M1RYX3_9CAUD</name>
<evidence type="ECO:0000313" key="2">
    <source>
        <dbReference type="Proteomes" id="UP000594132"/>
    </source>
</evidence>
<protein>
    <submittedName>
        <fullName evidence="1">Uncharacterized protein</fullName>
    </submittedName>
</protein>
<dbReference type="GeneID" id="65129643"/>